<dbReference type="STRING" id="27334.A0A0A2KRS7"/>
<reference evidence="1 2" key="1">
    <citation type="journal article" date="2015" name="Mol. Plant Microbe Interact.">
        <title>Genome, transcriptome, and functional analyses of Penicillium expansum provide new insights into secondary metabolism and pathogenicity.</title>
        <authorList>
            <person name="Ballester A.R."/>
            <person name="Marcet-Houben M."/>
            <person name="Levin E."/>
            <person name="Sela N."/>
            <person name="Selma-Lazaro C."/>
            <person name="Carmona L."/>
            <person name="Wisniewski M."/>
            <person name="Droby S."/>
            <person name="Gonzalez-Candelas L."/>
            <person name="Gabaldon T."/>
        </authorList>
    </citation>
    <scope>NUCLEOTIDE SEQUENCE [LARGE SCALE GENOMIC DNA]</scope>
    <source>
        <strain evidence="1 2">MD-8</strain>
    </source>
</reference>
<comment type="caution">
    <text evidence="1">The sequence shown here is derived from an EMBL/GenBank/DDBJ whole genome shotgun (WGS) entry which is preliminary data.</text>
</comment>
<evidence type="ECO:0000313" key="2">
    <source>
        <dbReference type="Proteomes" id="UP000030143"/>
    </source>
</evidence>
<sequence length="99" mass="10740">MTDGWSFQFYQLNMEGAWSFLGLQAKRDSWQAIATMLGSIVLHAQQACNSPLRPSLSSNQAPGSKRYSVASVAPRISSLQLAPMGEFMSGIQDALDADT</sequence>
<dbReference type="OrthoDB" id="4298889at2759"/>
<dbReference type="PhylomeDB" id="A0A0A2KRS7"/>
<dbReference type="RefSeq" id="XP_016594695.1">
    <property type="nucleotide sequence ID" value="XM_016743803.1"/>
</dbReference>
<dbReference type="Proteomes" id="UP000030143">
    <property type="component" value="Unassembled WGS sequence"/>
</dbReference>
<keyword evidence="2" id="KW-1185">Reference proteome</keyword>
<proteinExistence type="predicted"/>
<dbReference type="EMBL" id="JQFZ01000276">
    <property type="protein sequence ID" value="KGO51812.1"/>
    <property type="molecule type" value="Genomic_DNA"/>
</dbReference>
<dbReference type="HOGENOM" id="CLU_2321128_0_0_1"/>
<dbReference type="GeneID" id="27679223"/>
<accession>A0A0A2KRS7</accession>
<gene>
    <name evidence="1" type="ORF">PEX2_065320</name>
</gene>
<evidence type="ECO:0000313" key="1">
    <source>
        <dbReference type="EMBL" id="KGO51812.1"/>
    </source>
</evidence>
<dbReference type="AlphaFoldDB" id="A0A0A2KRS7"/>
<protein>
    <submittedName>
        <fullName evidence="1">Uncharacterized protein</fullName>
    </submittedName>
</protein>
<dbReference type="VEuPathDB" id="FungiDB:PEXP_010180"/>
<organism evidence="1 2">
    <name type="scientific">Penicillium expansum</name>
    <name type="common">Blue mold rot fungus</name>
    <dbReference type="NCBI Taxonomy" id="27334"/>
    <lineage>
        <taxon>Eukaryota</taxon>
        <taxon>Fungi</taxon>
        <taxon>Dikarya</taxon>
        <taxon>Ascomycota</taxon>
        <taxon>Pezizomycotina</taxon>
        <taxon>Eurotiomycetes</taxon>
        <taxon>Eurotiomycetidae</taxon>
        <taxon>Eurotiales</taxon>
        <taxon>Aspergillaceae</taxon>
        <taxon>Penicillium</taxon>
    </lineage>
</organism>
<name>A0A0A2KRS7_PENEN</name>